<proteinExistence type="predicted"/>
<feature type="transmembrane region" description="Helical" evidence="1">
    <location>
        <begin position="126"/>
        <end position="151"/>
    </location>
</feature>
<reference evidence="2 3" key="1">
    <citation type="journal article" date="2003" name="Int. J. Syst. Evol. Microbiol.">
        <title>Halobacillus salinus sp. nov., isolated from a salt lake on the coast of the East Sea in Korea.</title>
        <authorList>
            <person name="Yoon J.H."/>
            <person name="Kang K.H."/>
            <person name="Park Y.H."/>
        </authorList>
    </citation>
    <scope>NUCLEOTIDE SEQUENCE [LARGE SCALE GENOMIC DNA]</scope>
    <source>
        <strain evidence="2 3">HSL-3</strain>
    </source>
</reference>
<keyword evidence="1" id="KW-0472">Membrane</keyword>
<feature type="transmembrane region" description="Helical" evidence="1">
    <location>
        <begin position="212"/>
        <end position="234"/>
    </location>
</feature>
<dbReference type="RefSeq" id="WP_135328723.1">
    <property type="nucleotide sequence ID" value="NZ_SRJC01000008.1"/>
</dbReference>
<dbReference type="Proteomes" id="UP000297982">
    <property type="component" value="Unassembled WGS sequence"/>
</dbReference>
<gene>
    <name evidence="2" type="ORF">E4663_18365</name>
</gene>
<keyword evidence="3" id="KW-1185">Reference proteome</keyword>
<evidence type="ECO:0000313" key="3">
    <source>
        <dbReference type="Proteomes" id="UP000297982"/>
    </source>
</evidence>
<keyword evidence="1" id="KW-0812">Transmembrane</keyword>
<sequence>MERDRIPYPNQKEMKYQIDRIIEEGLPSKKSSFSSFFTIIKEVGWKHVFRDSAEILFTLITAIMIILGSLTLTSSWIPWDEWNIYAVSFTLSPVLYGVLVYFFFIQKQNHPTFEVEMVCKYDVTTLAALRMFVFSLLAMIMDGFVLILLSLQSDFNVLFALLLCFTSLFICSATFLSIYHLSRQSFQPITVIVGWVVLNVVLYSLAGETYGTLIQTIPYSIYLLITIISAYLYVKQLSKFLHQSRGVAQC</sequence>
<protein>
    <submittedName>
        <fullName evidence="2">Uncharacterized protein</fullName>
    </submittedName>
</protein>
<evidence type="ECO:0000313" key="2">
    <source>
        <dbReference type="EMBL" id="TGB01116.1"/>
    </source>
</evidence>
<evidence type="ECO:0000256" key="1">
    <source>
        <dbReference type="SAM" id="Phobius"/>
    </source>
</evidence>
<feature type="transmembrane region" description="Helical" evidence="1">
    <location>
        <begin position="83"/>
        <end position="105"/>
    </location>
</feature>
<keyword evidence="1" id="KW-1133">Transmembrane helix</keyword>
<feature type="transmembrane region" description="Helical" evidence="1">
    <location>
        <begin position="186"/>
        <end position="206"/>
    </location>
</feature>
<name>A0A4Z0GUG1_9BACI</name>
<dbReference type="EMBL" id="SRJC01000008">
    <property type="protein sequence ID" value="TGB01116.1"/>
    <property type="molecule type" value="Genomic_DNA"/>
</dbReference>
<organism evidence="2 3">
    <name type="scientific">Halobacillus salinus</name>
    <dbReference type="NCBI Taxonomy" id="192814"/>
    <lineage>
        <taxon>Bacteria</taxon>
        <taxon>Bacillati</taxon>
        <taxon>Bacillota</taxon>
        <taxon>Bacilli</taxon>
        <taxon>Bacillales</taxon>
        <taxon>Bacillaceae</taxon>
        <taxon>Halobacillus</taxon>
    </lineage>
</organism>
<comment type="caution">
    <text evidence="2">The sequence shown here is derived from an EMBL/GenBank/DDBJ whole genome shotgun (WGS) entry which is preliminary data.</text>
</comment>
<accession>A0A4Z0GUG1</accession>
<feature type="transmembrane region" description="Helical" evidence="1">
    <location>
        <begin position="55"/>
        <end position="77"/>
    </location>
</feature>
<feature type="transmembrane region" description="Helical" evidence="1">
    <location>
        <begin position="157"/>
        <end position="179"/>
    </location>
</feature>
<dbReference type="STRING" id="192814.GCA_900166575_00259"/>
<dbReference type="AlphaFoldDB" id="A0A4Z0GUG1"/>